<sequence>MTNFQSPPSQPVSATTPSLSPFEKCPLPASSVLPASGAYFVETVYMNAEMYVPKRMLLAWNIHEKPKKDAPDQSIQTSQCFLFSVYSTDKPLVITLRRPIDEHHSETVQKSNLLDCLIETQQVEVNGEPFGVSIHPPHISSFVCQLKPFVGCPCVASVDIVAQDKSAVNFNIHWFVKDEPSSSSSNQIANDVAAAQMGKKKAFRKEGAAEDLRIRLNEDKTFSIVGCSYRATGEIFTPSSEDEGKKVVALIEMGENAIAKCYEAKHSISRLDEPYLLECQLKWCRENGKPENGYRVVLYNLLADLYLNLALPQDKLFYPYCKSEFQQHDYRYPHLLRLLAGFDGDLMFLSEVDHRMQLRYLPPLCTHLGLEAIFQKKGEQVSEGSLIAYKKELFECISKEGYLLSKLAAQEEENRDLRELLATGEETSKVFNTRPTVLQIVVLRVRKTGDILLCAVIHLHHAPQHEHVKTLQSLVAVRQIEKVEKNLKLEFPDRPVHVLFGGDLNSEPDGPVYELLKTGFIGKSDQYWALDPQFQPIDLTIPHPLDHISDCFETTNFTRYKNADGKQCGYSGCIDYAWGKGIKKLAVCPMPSMVDMQKFTALPSKKMDGSCGSTDFEVKPELRTPPHPAPFRSRSANFPVNLKNSGISEGTKKNDETLLQPVKKRVPLDYHLLEFFDKQTCSPGLGMQRKGNSGMVTPNRPNSGNSEYANSPNENGEIKWSIEELSALKPVHFTAEDIARSTFSPDPALDAMIQAKLDVYWKTNRPFIPSPEVSSSSSDHNMMNLPNMNFTPSSSGIPLRDFIRSREAFKVGNPILSSSPVQRPRRASLTYKRMRNATVQTACTIPPSFDFDFEQILGQSCVYEPPENETDEEEFNVSLDASIGRRKLFLDDEVQPAEASGNGTSIAEPENDDEPPIHHIINLDDAEDMLSAVLGAQTELTSTSKMDFEGHLTMEVGMISHESFDYKMLAACPLSPIINKSQSAEDEE</sequence>
<protein>
    <submittedName>
        <fullName evidence="2">Uncharacterized protein</fullName>
    </submittedName>
</protein>
<dbReference type="SUPFAM" id="SSF56219">
    <property type="entry name" value="DNase I-like"/>
    <property type="match status" value="1"/>
</dbReference>
<dbReference type="InterPro" id="IPR036691">
    <property type="entry name" value="Endo/exonu/phosph_ase_sf"/>
</dbReference>
<evidence type="ECO:0000313" key="3">
    <source>
        <dbReference type="Proteomes" id="UP000218231"/>
    </source>
</evidence>
<dbReference type="GO" id="GO:0000288">
    <property type="term" value="P:nuclear-transcribed mRNA catabolic process, deadenylation-dependent decay"/>
    <property type="evidence" value="ECO:0007669"/>
    <property type="project" value="TreeGrafter"/>
</dbReference>
<dbReference type="STRING" id="2018661.A0A2A2L2C1"/>
<feature type="region of interest" description="Disordered" evidence="1">
    <location>
        <begin position="895"/>
        <end position="915"/>
    </location>
</feature>
<name>A0A2A2L2C1_9BILA</name>
<feature type="compositionally biased region" description="Polar residues" evidence="1">
    <location>
        <begin position="690"/>
        <end position="714"/>
    </location>
</feature>
<organism evidence="2 3">
    <name type="scientific">Diploscapter pachys</name>
    <dbReference type="NCBI Taxonomy" id="2018661"/>
    <lineage>
        <taxon>Eukaryota</taxon>
        <taxon>Metazoa</taxon>
        <taxon>Ecdysozoa</taxon>
        <taxon>Nematoda</taxon>
        <taxon>Chromadorea</taxon>
        <taxon>Rhabditida</taxon>
        <taxon>Rhabditina</taxon>
        <taxon>Rhabditomorpha</taxon>
        <taxon>Rhabditoidea</taxon>
        <taxon>Rhabditidae</taxon>
        <taxon>Diploscapter</taxon>
    </lineage>
</organism>
<evidence type="ECO:0000256" key="1">
    <source>
        <dbReference type="SAM" id="MobiDB-lite"/>
    </source>
</evidence>
<dbReference type="PANTHER" id="PTHR12121">
    <property type="entry name" value="CARBON CATABOLITE REPRESSOR PROTEIN 4"/>
    <property type="match status" value="1"/>
</dbReference>
<gene>
    <name evidence="2" type="ORF">WR25_22664</name>
</gene>
<dbReference type="Pfam" id="PF15280">
    <property type="entry name" value="BORA_N"/>
    <property type="match status" value="1"/>
</dbReference>
<keyword evidence="3" id="KW-1185">Reference proteome</keyword>
<feature type="compositionally biased region" description="Polar residues" evidence="1">
    <location>
        <begin position="634"/>
        <end position="648"/>
    </location>
</feature>
<dbReference type="Gene3D" id="3.60.10.10">
    <property type="entry name" value="Endonuclease/exonuclease/phosphatase"/>
    <property type="match status" value="1"/>
</dbReference>
<dbReference type="InterPro" id="IPR050410">
    <property type="entry name" value="CCR4/nocturin_mRNA_transcr"/>
</dbReference>
<accession>A0A2A2L2C1</accession>
<dbReference type="EMBL" id="LIAE01007299">
    <property type="protein sequence ID" value="PAV80243.1"/>
    <property type="molecule type" value="Genomic_DNA"/>
</dbReference>
<dbReference type="InterPro" id="IPR023252">
    <property type="entry name" value="Aurora_borealis_protein"/>
</dbReference>
<feature type="region of interest" description="Disordered" evidence="1">
    <location>
        <begin position="688"/>
        <end position="714"/>
    </location>
</feature>
<dbReference type="AlphaFoldDB" id="A0A2A2L2C1"/>
<proteinExistence type="predicted"/>
<dbReference type="PANTHER" id="PTHR12121:SF37">
    <property type="entry name" value="2',5'-PHOSPHODIESTERASE 12"/>
    <property type="match status" value="1"/>
</dbReference>
<dbReference type="Proteomes" id="UP000218231">
    <property type="component" value="Unassembled WGS sequence"/>
</dbReference>
<reference evidence="2 3" key="1">
    <citation type="journal article" date="2017" name="Curr. Biol.">
        <title>Genome architecture and evolution of a unichromosomal asexual nematode.</title>
        <authorList>
            <person name="Fradin H."/>
            <person name="Zegar C."/>
            <person name="Gutwein M."/>
            <person name="Lucas J."/>
            <person name="Kovtun M."/>
            <person name="Corcoran D."/>
            <person name="Baugh L.R."/>
            <person name="Kiontke K."/>
            <person name="Gunsalus K."/>
            <person name="Fitch D.H."/>
            <person name="Piano F."/>
        </authorList>
    </citation>
    <scope>NUCLEOTIDE SEQUENCE [LARGE SCALE GENOMIC DNA]</scope>
    <source>
        <strain evidence="2">PF1309</strain>
    </source>
</reference>
<dbReference type="GO" id="GO:0000175">
    <property type="term" value="F:3'-5'-RNA exonuclease activity"/>
    <property type="evidence" value="ECO:0007669"/>
    <property type="project" value="TreeGrafter"/>
</dbReference>
<comment type="caution">
    <text evidence="2">The sequence shown here is derived from an EMBL/GenBank/DDBJ whole genome shotgun (WGS) entry which is preliminary data.</text>
</comment>
<dbReference type="GO" id="GO:0005739">
    <property type="term" value="C:mitochondrion"/>
    <property type="evidence" value="ECO:0007669"/>
    <property type="project" value="TreeGrafter"/>
</dbReference>
<dbReference type="OrthoDB" id="412787at2759"/>
<evidence type="ECO:0000313" key="2">
    <source>
        <dbReference type="EMBL" id="PAV80243.1"/>
    </source>
</evidence>
<feature type="region of interest" description="Disordered" evidence="1">
    <location>
        <begin position="621"/>
        <end position="653"/>
    </location>
</feature>